<dbReference type="Proteomes" id="UP000248863">
    <property type="component" value="Unassembled WGS sequence"/>
</dbReference>
<organism evidence="1 2">
    <name type="scientific">Rhodoplanes elegans</name>
    <dbReference type="NCBI Taxonomy" id="29408"/>
    <lineage>
        <taxon>Bacteria</taxon>
        <taxon>Pseudomonadati</taxon>
        <taxon>Pseudomonadota</taxon>
        <taxon>Alphaproteobacteria</taxon>
        <taxon>Hyphomicrobiales</taxon>
        <taxon>Nitrobacteraceae</taxon>
        <taxon>Rhodoplanes</taxon>
    </lineage>
</organism>
<protein>
    <submittedName>
        <fullName evidence="1">Uncharacterized protein</fullName>
    </submittedName>
</protein>
<dbReference type="AlphaFoldDB" id="A0A327KLQ4"/>
<gene>
    <name evidence="1" type="ORF">CH338_17855</name>
</gene>
<accession>A0A327KLQ4</accession>
<keyword evidence="2" id="KW-1185">Reference proteome</keyword>
<sequence length="130" mass="14740">MAEMVEPHYGYDIIQHHGHTEIHAGSESVLIYPDRIEVGGRAFKKAHIHSIIVEEPDLSHVSKLSSSPPRGVMGSFFRMVAEHQVKSEIEAAMRAGWSVAFSYGESRYNLFSNCSEDRARSLQNLLWREI</sequence>
<reference evidence="1 2" key="1">
    <citation type="submission" date="2017-07" db="EMBL/GenBank/DDBJ databases">
        <title>Draft Genome Sequences of Select Purple Nonsulfur Bacteria.</title>
        <authorList>
            <person name="Lasarre B."/>
            <person name="Mckinlay J.B."/>
        </authorList>
    </citation>
    <scope>NUCLEOTIDE SEQUENCE [LARGE SCALE GENOMIC DNA]</scope>
    <source>
        <strain evidence="1 2">DSM 11907</strain>
    </source>
</reference>
<proteinExistence type="predicted"/>
<dbReference type="EMBL" id="NPEU01000225">
    <property type="protein sequence ID" value="RAI36268.1"/>
    <property type="molecule type" value="Genomic_DNA"/>
</dbReference>
<name>A0A327KLQ4_9BRAD</name>
<dbReference type="RefSeq" id="WP_111358485.1">
    <property type="nucleotide sequence ID" value="NZ_NHSK01000038.1"/>
</dbReference>
<evidence type="ECO:0000313" key="1">
    <source>
        <dbReference type="EMBL" id="RAI36268.1"/>
    </source>
</evidence>
<comment type="caution">
    <text evidence="1">The sequence shown here is derived from an EMBL/GenBank/DDBJ whole genome shotgun (WGS) entry which is preliminary data.</text>
</comment>
<evidence type="ECO:0000313" key="2">
    <source>
        <dbReference type="Proteomes" id="UP000248863"/>
    </source>
</evidence>